<dbReference type="SUPFAM" id="SSF63380">
    <property type="entry name" value="Riboflavin synthase domain-like"/>
    <property type="match status" value="1"/>
</dbReference>
<gene>
    <name evidence="10" type="ORF">SCMU_02250</name>
</gene>
<dbReference type="PROSITE" id="PS51384">
    <property type="entry name" value="FAD_FR"/>
    <property type="match status" value="1"/>
</dbReference>
<dbReference type="Pfam" id="PF00111">
    <property type="entry name" value="Fer2"/>
    <property type="match status" value="1"/>
</dbReference>
<dbReference type="CDD" id="cd00207">
    <property type="entry name" value="fer2"/>
    <property type="match status" value="1"/>
</dbReference>
<dbReference type="SUPFAM" id="SSF52343">
    <property type="entry name" value="Ferredoxin reductase-like, C-terminal NADP-linked domain"/>
    <property type="match status" value="1"/>
</dbReference>
<sequence length="334" mass="35269">MTAQLEVGVDPAEDTLGMAFPEVRTAVVARREEVADGVVRLTLRPADGGLFDAWDAGAHIDLHVPGQVRQYSICSSPEDRAQLQVAVLRAEDSRGGSAYVHEALAEGDTIEVGGPRNNFSLAPSRKYLFVAGGIGITPMLPMIEAAEAAGKDWRLAYGGRSLSTMAFALELREKYGDRVLLYPSDETGRLDLESLLGVPRALMLVYACGPQRLLEAIEDYCLGWPAGALHLERFAASPTGGGASGPFSVELRRTGRTVEVAAESTVLDAVEAAGVRVLSSCRQGVCGTCEIPVLAGDVDHRDAVLSAEDRAAGTTMLVCVSRAAAGCGKLTLDL</sequence>
<evidence type="ECO:0000256" key="1">
    <source>
        <dbReference type="ARBA" id="ARBA00001974"/>
    </source>
</evidence>
<feature type="domain" description="2Fe-2S ferredoxin-type" evidence="8">
    <location>
        <begin position="247"/>
        <end position="334"/>
    </location>
</feature>
<dbReference type="InterPro" id="IPR017927">
    <property type="entry name" value="FAD-bd_FR_type"/>
</dbReference>
<reference evidence="10 11" key="1">
    <citation type="journal article" date="2021" name="J. Biosci. Bioeng.">
        <title>Identification and characterization of a chc gene cluster responsible for the aromatization pathway of cyclohexanecarboxylate degradation in Sinomonas cyclohexanicum ATCC 51369.</title>
        <authorList>
            <person name="Yamamoto T."/>
            <person name="Hasegawa Y."/>
            <person name="Lau P.C.K."/>
            <person name="Iwaki H."/>
        </authorList>
    </citation>
    <scope>NUCLEOTIDE SEQUENCE [LARGE SCALE GENOMIC DNA]</scope>
    <source>
        <strain evidence="10 11">ATCC 51369</strain>
    </source>
</reference>
<evidence type="ECO:0000256" key="4">
    <source>
        <dbReference type="ARBA" id="ARBA00022723"/>
    </source>
</evidence>
<dbReference type="CDD" id="cd06185">
    <property type="entry name" value="PDR_like"/>
    <property type="match status" value="1"/>
</dbReference>
<dbReference type="InterPro" id="IPR017938">
    <property type="entry name" value="Riboflavin_synthase-like_b-brl"/>
</dbReference>
<dbReference type="PROSITE" id="PS00197">
    <property type="entry name" value="2FE2S_FER_1"/>
    <property type="match status" value="1"/>
</dbReference>
<dbReference type="SUPFAM" id="SSF54292">
    <property type="entry name" value="2Fe-2S ferredoxin-like"/>
    <property type="match status" value="1"/>
</dbReference>
<dbReference type="Gene3D" id="3.10.20.30">
    <property type="match status" value="1"/>
</dbReference>
<dbReference type="InterPro" id="IPR039261">
    <property type="entry name" value="FNR_nucleotide-bd"/>
</dbReference>
<evidence type="ECO:0000259" key="9">
    <source>
        <dbReference type="PROSITE" id="PS51384"/>
    </source>
</evidence>
<accession>A0ABN6FCD2</accession>
<proteinExistence type="predicted"/>
<evidence type="ECO:0000256" key="3">
    <source>
        <dbReference type="ARBA" id="ARBA00022714"/>
    </source>
</evidence>
<keyword evidence="7" id="KW-0411">Iron-sulfur</keyword>
<dbReference type="InterPro" id="IPR036010">
    <property type="entry name" value="2Fe-2S_ferredoxin-like_sf"/>
</dbReference>
<dbReference type="Gene3D" id="2.40.30.10">
    <property type="entry name" value="Translation factors"/>
    <property type="match status" value="1"/>
</dbReference>
<protein>
    <submittedName>
        <fullName evidence="10">Ferredoxin</fullName>
    </submittedName>
</protein>
<keyword evidence="11" id="KW-1185">Reference proteome</keyword>
<dbReference type="PANTHER" id="PTHR47354">
    <property type="entry name" value="NADH OXIDOREDUCTASE HCR"/>
    <property type="match status" value="1"/>
</dbReference>
<feature type="domain" description="FAD-binding FR-type" evidence="9">
    <location>
        <begin position="21"/>
        <end position="122"/>
    </location>
</feature>
<keyword evidence="6" id="KW-0408">Iron</keyword>
<keyword evidence="3" id="KW-0001">2Fe-2S</keyword>
<evidence type="ECO:0000256" key="5">
    <source>
        <dbReference type="ARBA" id="ARBA00023002"/>
    </source>
</evidence>
<dbReference type="EMBL" id="AP024525">
    <property type="protein sequence ID" value="BCT74383.1"/>
    <property type="molecule type" value="Genomic_DNA"/>
</dbReference>
<dbReference type="Gene3D" id="3.40.50.80">
    <property type="entry name" value="Nucleotide-binding domain of ferredoxin-NADP reductase (FNR) module"/>
    <property type="match status" value="1"/>
</dbReference>
<dbReference type="InterPro" id="IPR001041">
    <property type="entry name" value="2Fe-2S_ferredoxin-type"/>
</dbReference>
<organism evidence="10 11">
    <name type="scientific">Sinomonas cyclohexanicum</name>
    <name type="common">Corynebacterium cyclohexanicum</name>
    <dbReference type="NCBI Taxonomy" id="322009"/>
    <lineage>
        <taxon>Bacteria</taxon>
        <taxon>Bacillati</taxon>
        <taxon>Actinomycetota</taxon>
        <taxon>Actinomycetes</taxon>
        <taxon>Micrococcales</taxon>
        <taxon>Micrococcaceae</taxon>
        <taxon>Sinomonas</taxon>
    </lineage>
</organism>
<keyword evidence="5" id="KW-0560">Oxidoreductase</keyword>
<dbReference type="PROSITE" id="PS51085">
    <property type="entry name" value="2FE2S_FER_2"/>
    <property type="match status" value="1"/>
</dbReference>
<dbReference type="InterPro" id="IPR050415">
    <property type="entry name" value="MRET"/>
</dbReference>
<comment type="cofactor">
    <cofactor evidence="1">
        <name>FAD</name>
        <dbReference type="ChEBI" id="CHEBI:57692"/>
    </cofactor>
</comment>
<dbReference type="InterPro" id="IPR012675">
    <property type="entry name" value="Beta-grasp_dom_sf"/>
</dbReference>
<dbReference type="PANTHER" id="PTHR47354:SF1">
    <property type="entry name" value="CARNITINE MONOOXYGENASE REDUCTASE SUBUNIT"/>
    <property type="match status" value="1"/>
</dbReference>
<name>A0ABN6FCD2_SINCY</name>
<evidence type="ECO:0000256" key="7">
    <source>
        <dbReference type="ARBA" id="ARBA00023014"/>
    </source>
</evidence>
<keyword evidence="2" id="KW-0285">Flavoprotein</keyword>
<evidence type="ECO:0000256" key="6">
    <source>
        <dbReference type="ARBA" id="ARBA00023004"/>
    </source>
</evidence>
<keyword evidence="4" id="KW-0479">Metal-binding</keyword>
<evidence type="ECO:0000313" key="10">
    <source>
        <dbReference type="EMBL" id="BCT74383.1"/>
    </source>
</evidence>
<dbReference type="Proteomes" id="UP001319861">
    <property type="component" value="Chromosome"/>
</dbReference>
<dbReference type="PRINTS" id="PR00409">
    <property type="entry name" value="PHDIOXRDTASE"/>
</dbReference>
<evidence type="ECO:0000256" key="2">
    <source>
        <dbReference type="ARBA" id="ARBA00022630"/>
    </source>
</evidence>
<evidence type="ECO:0000313" key="11">
    <source>
        <dbReference type="Proteomes" id="UP001319861"/>
    </source>
</evidence>
<evidence type="ECO:0000259" key="8">
    <source>
        <dbReference type="PROSITE" id="PS51085"/>
    </source>
</evidence>
<dbReference type="InterPro" id="IPR006058">
    <property type="entry name" value="2Fe2S_fd_BS"/>
</dbReference>